<organism evidence="1">
    <name type="scientific">Arion vulgaris</name>
    <dbReference type="NCBI Taxonomy" id="1028688"/>
    <lineage>
        <taxon>Eukaryota</taxon>
        <taxon>Metazoa</taxon>
        <taxon>Spiralia</taxon>
        <taxon>Lophotrochozoa</taxon>
        <taxon>Mollusca</taxon>
        <taxon>Gastropoda</taxon>
        <taxon>Heterobranchia</taxon>
        <taxon>Euthyneura</taxon>
        <taxon>Panpulmonata</taxon>
        <taxon>Eupulmonata</taxon>
        <taxon>Stylommatophora</taxon>
        <taxon>Helicina</taxon>
        <taxon>Arionoidea</taxon>
        <taxon>Arionidae</taxon>
        <taxon>Arion</taxon>
    </lineage>
</organism>
<evidence type="ECO:0000313" key="1">
    <source>
        <dbReference type="EMBL" id="CEK88410.1"/>
    </source>
</evidence>
<accession>A0A0B7B8K3</accession>
<protein>
    <submittedName>
        <fullName evidence="1">Uncharacterized protein</fullName>
    </submittedName>
</protein>
<dbReference type="AlphaFoldDB" id="A0A0B7B8K3"/>
<reference evidence="1" key="1">
    <citation type="submission" date="2014-12" db="EMBL/GenBank/DDBJ databases">
        <title>Insight into the proteome of Arion vulgaris.</title>
        <authorList>
            <person name="Aradska J."/>
            <person name="Bulat T."/>
            <person name="Smidak R."/>
            <person name="Sarate P."/>
            <person name="Gangsoo J."/>
            <person name="Sialana F."/>
            <person name="Bilban M."/>
            <person name="Lubec G."/>
        </authorList>
    </citation>
    <scope>NUCLEOTIDE SEQUENCE</scope>
    <source>
        <tissue evidence="1">Skin</tissue>
    </source>
</reference>
<gene>
    <name evidence="1" type="primary">ORF165153</name>
</gene>
<name>A0A0B7B8K3_9EUPU</name>
<proteinExistence type="predicted"/>
<sequence length="49" mass="5829">MSLIVLYIHQSFFNYDKPRLVAKEDIVVKNMKVCVFTFLNKTLLPYFNS</sequence>
<dbReference type="EMBL" id="HACG01041545">
    <property type="protein sequence ID" value="CEK88410.1"/>
    <property type="molecule type" value="Transcribed_RNA"/>
</dbReference>